<dbReference type="GeneID" id="67040907"/>
<organism evidence="2 3">
    <name type="scientific">Enterococcus raffinosus</name>
    <dbReference type="NCBI Taxonomy" id="71452"/>
    <lineage>
        <taxon>Bacteria</taxon>
        <taxon>Bacillati</taxon>
        <taxon>Bacillota</taxon>
        <taxon>Bacilli</taxon>
        <taxon>Lactobacillales</taxon>
        <taxon>Enterococcaceae</taxon>
        <taxon>Enterococcus</taxon>
    </lineage>
</organism>
<reference evidence="2" key="1">
    <citation type="submission" date="2023-03" db="EMBL/GenBank/DDBJ databases">
        <authorList>
            <person name="Shen W."/>
            <person name="Cai J."/>
        </authorList>
    </citation>
    <scope>NUCLEOTIDE SEQUENCE</scope>
    <source>
        <strain evidence="2">B646-2</strain>
    </source>
</reference>
<dbReference type="AlphaFoldDB" id="A0AAW8SZ44"/>
<comment type="caution">
    <text evidence="2">The sequence shown here is derived from an EMBL/GenBank/DDBJ whole genome shotgun (WGS) entry which is preliminary data.</text>
</comment>
<evidence type="ECO:0008006" key="4">
    <source>
        <dbReference type="Google" id="ProtNLM"/>
    </source>
</evidence>
<feature type="transmembrane region" description="Helical" evidence="1">
    <location>
        <begin position="230"/>
        <end position="252"/>
    </location>
</feature>
<feature type="transmembrane region" description="Helical" evidence="1">
    <location>
        <begin position="336"/>
        <end position="356"/>
    </location>
</feature>
<keyword evidence="1" id="KW-1133">Transmembrane helix</keyword>
<dbReference type="Proteomes" id="UP001249240">
    <property type="component" value="Unassembled WGS sequence"/>
</dbReference>
<dbReference type="EMBL" id="JARPXM010000005">
    <property type="protein sequence ID" value="MDT2537925.1"/>
    <property type="molecule type" value="Genomic_DNA"/>
</dbReference>
<evidence type="ECO:0000313" key="3">
    <source>
        <dbReference type="Proteomes" id="UP001249240"/>
    </source>
</evidence>
<feature type="transmembrane region" description="Helical" evidence="1">
    <location>
        <begin position="154"/>
        <end position="172"/>
    </location>
</feature>
<feature type="transmembrane region" description="Helical" evidence="1">
    <location>
        <begin position="68"/>
        <end position="94"/>
    </location>
</feature>
<proteinExistence type="predicted"/>
<feature type="transmembrane region" description="Helical" evidence="1">
    <location>
        <begin position="200"/>
        <end position="218"/>
    </location>
</feature>
<keyword evidence="1" id="KW-0472">Membrane</keyword>
<evidence type="ECO:0000313" key="2">
    <source>
        <dbReference type="EMBL" id="MDT2537925.1"/>
    </source>
</evidence>
<sequence length="399" mass="45962">MFKLNNYRGLSVVDTLPILLLFYSLFEVLSSSKYDDYINFGFAKLLLMVTIFCTTIILFIPKKFPAKIFFSIVLVMCLILVSSLISQTMILVLNSSLIIATVYNEKYINTFSKFIFGGLLLGMILVLVGFLFGILPDVTTFEHGTIRHSLGYKIPPNMSNFYLGLLANFIYINKEKPKHIWNLLLLIPSFEISKYTDGRASFYCTLLLVFFTLVSDIVQKKLFDISKILYYLTSIAGITIIVLSVYDAVFFFSNPILQQIDYFFTGRLKWFAIAWREYPINLFGNNVSYNINGPENGIILDNVFLTILLRHGILIFLMCVIIIGKLLKHLKNNKEVVVLSIWFVIFINSAVSASWMPIWKSIVLLQIAQMIAEKCKPQKELDNNFRSYQLRAWEKEKLD</sequence>
<dbReference type="RefSeq" id="WP_010745509.1">
    <property type="nucleotide sequence ID" value="NZ_BAAAXM010000052.1"/>
</dbReference>
<evidence type="ECO:0000256" key="1">
    <source>
        <dbReference type="SAM" id="Phobius"/>
    </source>
</evidence>
<protein>
    <recommendedName>
        <fullName evidence="4">Polysaccharide polymerase</fullName>
    </recommendedName>
</protein>
<name>A0AAW8SZ44_9ENTE</name>
<feature type="transmembrane region" description="Helical" evidence="1">
    <location>
        <begin position="114"/>
        <end position="134"/>
    </location>
</feature>
<keyword evidence="1" id="KW-0812">Transmembrane</keyword>
<gene>
    <name evidence="2" type="ORF">P7D78_07300</name>
</gene>
<accession>A0AAW8SZ44</accession>
<feature type="transmembrane region" description="Helical" evidence="1">
    <location>
        <begin position="7"/>
        <end position="26"/>
    </location>
</feature>
<feature type="transmembrane region" description="Helical" evidence="1">
    <location>
        <begin position="38"/>
        <end position="61"/>
    </location>
</feature>
<feature type="transmembrane region" description="Helical" evidence="1">
    <location>
        <begin position="303"/>
        <end position="324"/>
    </location>
</feature>